<dbReference type="Gene3D" id="1.10.1060.10">
    <property type="entry name" value="Alpha-helical ferredoxin"/>
    <property type="match status" value="1"/>
</dbReference>
<evidence type="ECO:0000313" key="13">
    <source>
        <dbReference type="EMBL" id="CBX29436.1"/>
    </source>
</evidence>
<evidence type="ECO:0000256" key="9">
    <source>
        <dbReference type="ARBA" id="ARBA00023014"/>
    </source>
</evidence>
<evidence type="ECO:0000256" key="7">
    <source>
        <dbReference type="ARBA" id="ARBA00023002"/>
    </source>
</evidence>
<dbReference type="GO" id="GO:0016491">
    <property type="term" value="F:oxidoreductase activity"/>
    <property type="evidence" value="ECO:0007669"/>
    <property type="project" value="UniProtKB-KW"/>
</dbReference>
<dbReference type="Pfam" id="PF13183">
    <property type="entry name" value="Fer4_8"/>
    <property type="match status" value="1"/>
</dbReference>
<keyword evidence="8" id="KW-0408">Iron</keyword>
<evidence type="ECO:0000256" key="1">
    <source>
        <dbReference type="ARBA" id="ARBA00004651"/>
    </source>
</evidence>
<evidence type="ECO:0000259" key="12">
    <source>
        <dbReference type="PROSITE" id="PS51379"/>
    </source>
</evidence>
<keyword evidence="5" id="KW-0479">Metal-binding</keyword>
<dbReference type="EMBL" id="FR695872">
    <property type="protein sequence ID" value="CBX29436.1"/>
    <property type="molecule type" value="Genomic_DNA"/>
</dbReference>
<evidence type="ECO:0000256" key="2">
    <source>
        <dbReference type="ARBA" id="ARBA00022475"/>
    </source>
</evidence>
<dbReference type="Pfam" id="PF02665">
    <property type="entry name" value="Nitrate_red_gam"/>
    <property type="match status" value="1"/>
</dbReference>
<evidence type="ECO:0000256" key="11">
    <source>
        <dbReference type="SAM" id="Phobius"/>
    </source>
</evidence>
<keyword evidence="6 11" id="KW-1133">Transmembrane helix</keyword>
<dbReference type="GO" id="GO:0046872">
    <property type="term" value="F:metal ion binding"/>
    <property type="evidence" value="ECO:0007669"/>
    <property type="project" value="UniProtKB-KW"/>
</dbReference>
<evidence type="ECO:0000256" key="3">
    <source>
        <dbReference type="ARBA" id="ARBA00022485"/>
    </source>
</evidence>
<sequence>MNDTGMQFAENGYRFPITQKEKLFYALSGLVILTIFLGIFLRYRLWSRGKPCLKTDRLSKRWDGLFVNVFGQDNILKKSFAGHGHLLLVWSFTLIGLAVIFILIQEYVVLPLWGVRIIDNHFYPYFRLLLDISGLIGLIGAGMLAYRRYVLKPKELDNTPSDALSLLFLVLVFFTGFLVTGIRNQLYGSEWMCWAPVASSLAWVLKLFVKGEDGLKVCLNALWWGHAIIGLLLLAYIPYSRLLHAFTSSLNIFYRNLETKGALPVLDISASDTYGVGRINDFTFKHLLELDACTRCGRCQENCPALISEKNLNPKSLVQNLKKHMETPSASNNALIGGSVSNDEIWECTTCLNCIEHCPVFIEPMLKIVEMRRNAVLTESNFPSEFKQIFKNLEIFGDPKGKGKVTREGWVSNLKINKIYQTGNDTPEILFWAGCIGATYDERSKNTTNAVARIFEKAGVSFGILGKEEFCCGDPARRIGNEYLFRQLALKNIETMKKYGVKKLVTHCPHCFNTFKNEISCPGS</sequence>
<evidence type="ECO:0000256" key="4">
    <source>
        <dbReference type="ARBA" id="ARBA00022692"/>
    </source>
</evidence>
<dbReference type="PANTHER" id="PTHR43255:SF1">
    <property type="entry name" value="IRON-SULFUR-BINDING OXIDOREDUCTASE FADF-RELATED"/>
    <property type="match status" value="1"/>
</dbReference>
<dbReference type="GO" id="GO:0005886">
    <property type="term" value="C:plasma membrane"/>
    <property type="evidence" value="ECO:0007669"/>
    <property type="project" value="UniProtKB-SubCell"/>
</dbReference>
<dbReference type="Pfam" id="PF02754">
    <property type="entry name" value="CCG"/>
    <property type="match status" value="1"/>
</dbReference>
<dbReference type="InterPro" id="IPR023234">
    <property type="entry name" value="NarG-like_domain"/>
</dbReference>
<dbReference type="InterPro" id="IPR036197">
    <property type="entry name" value="NarG-like_sf"/>
</dbReference>
<dbReference type="InterPro" id="IPR051460">
    <property type="entry name" value="HdrC_iron-sulfur_subunit"/>
</dbReference>
<keyword evidence="7" id="KW-0560">Oxidoreductase</keyword>
<dbReference type="SUPFAM" id="SSF103501">
    <property type="entry name" value="Respiratory nitrate reductase 1 gamma chain"/>
    <property type="match status" value="1"/>
</dbReference>
<protein>
    <recommendedName>
        <fullName evidence="12">4Fe-4S ferredoxin-type domain-containing protein</fullName>
    </recommendedName>
</protein>
<keyword evidence="2" id="KW-1003">Cell membrane</keyword>
<proteinExistence type="predicted"/>
<dbReference type="GO" id="GO:0051539">
    <property type="term" value="F:4 iron, 4 sulfur cluster binding"/>
    <property type="evidence" value="ECO:0007669"/>
    <property type="project" value="UniProtKB-KW"/>
</dbReference>
<evidence type="ECO:0000256" key="5">
    <source>
        <dbReference type="ARBA" id="ARBA00022723"/>
    </source>
</evidence>
<dbReference type="Gene3D" id="1.20.950.20">
    <property type="entry name" value="Transmembrane di-heme cytochromes, Chain C"/>
    <property type="match status" value="1"/>
</dbReference>
<feature type="domain" description="4Fe-4S ferredoxin-type" evidence="12">
    <location>
        <begin position="284"/>
        <end position="313"/>
    </location>
</feature>
<reference evidence="13" key="1">
    <citation type="journal article" date="2011" name="Environ. Microbiol.">
        <title>Genomic insights into the metabolic potential of the polycyclic aromatic hydrocarbon degrading sulfate-reducing Deltaproteobacterium N47.</title>
        <authorList>
            <person name="Bergmann F."/>
            <person name="Selesi D."/>
            <person name="Weinmaier T."/>
            <person name="Tischler P."/>
            <person name="Rattei T."/>
            <person name="Meckenstock R.U."/>
        </authorList>
    </citation>
    <scope>NUCLEOTIDE SEQUENCE</scope>
</reference>
<evidence type="ECO:0000256" key="8">
    <source>
        <dbReference type="ARBA" id="ARBA00023004"/>
    </source>
</evidence>
<dbReference type="InterPro" id="IPR017896">
    <property type="entry name" value="4Fe4S_Fe-S-bd"/>
</dbReference>
<feature type="transmembrane region" description="Helical" evidence="11">
    <location>
        <begin position="166"/>
        <end position="185"/>
    </location>
</feature>
<name>E1YFU2_9BACT</name>
<dbReference type="InterPro" id="IPR009051">
    <property type="entry name" value="Helical_ferredxn"/>
</dbReference>
<feature type="transmembrane region" description="Helical" evidence="11">
    <location>
        <begin position="23"/>
        <end position="41"/>
    </location>
</feature>
<evidence type="ECO:0000256" key="6">
    <source>
        <dbReference type="ARBA" id="ARBA00022989"/>
    </source>
</evidence>
<dbReference type="PROSITE" id="PS51379">
    <property type="entry name" value="4FE4S_FER_2"/>
    <property type="match status" value="1"/>
</dbReference>
<comment type="subcellular location">
    <subcellularLocation>
        <location evidence="1">Cell membrane</location>
        <topology evidence="1">Multi-pass membrane protein</topology>
    </subcellularLocation>
</comment>
<dbReference type="AlphaFoldDB" id="E1YFU2"/>
<keyword evidence="3" id="KW-0004">4Fe-4S</keyword>
<feature type="transmembrane region" description="Helical" evidence="11">
    <location>
        <begin position="191"/>
        <end position="209"/>
    </location>
</feature>
<organism evidence="13">
    <name type="scientific">uncultured Desulfobacterium sp</name>
    <dbReference type="NCBI Taxonomy" id="201089"/>
    <lineage>
        <taxon>Bacteria</taxon>
        <taxon>Pseudomonadati</taxon>
        <taxon>Thermodesulfobacteriota</taxon>
        <taxon>Desulfobacteria</taxon>
        <taxon>Desulfobacterales</taxon>
        <taxon>Desulfobacteriaceae</taxon>
        <taxon>Desulfobacterium</taxon>
        <taxon>environmental samples</taxon>
    </lineage>
</organism>
<dbReference type="InterPro" id="IPR004017">
    <property type="entry name" value="Cys_rich_dom"/>
</dbReference>
<dbReference type="InterPro" id="IPR017900">
    <property type="entry name" value="4Fe4S_Fe_S_CS"/>
</dbReference>
<keyword evidence="9" id="KW-0411">Iron-sulfur</keyword>
<feature type="transmembrane region" description="Helical" evidence="11">
    <location>
        <begin position="125"/>
        <end position="146"/>
    </location>
</feature>
<feature type="transmembrane region" description="Helical" evidence="11">
    <location>
        <begin position="86"/>
        <end position="105"/>
    </location>
</feature>
<accession>E1YFU2</accession>
<keyword evidence="10 11" id="KW-0472">Membrane</keyword>
<keyword evidence="4 11" id="KW-0812">Transmembrane</keyword>
<gene>
    <name evidence="13" type="ORF">N47_J04170</name>
</gene>
<feature type="transmembrane region" description="Helical" evidence="11">
    <location>
        <begin position="221"/>
        <end position="239"/>
    </location>
</feature>
<dbReference type="PANTHER" id="PTHR43255">
    <property type="entry name" value="IRON-SULFUR-BINDING OXIDOREDUCTASE FADF-RELATED-RELATED"/>
    <property type="match status" value="1"/>
</dbReference>
<dbReference type="PROSITE" id="PS00198">
    <property type="entry name" value="4FE4S_FER_1"/>
    <property type="match status" value="1"/>
</dbReference>
<dbReference type="SUPFAM" id="SSF46548">
    <property type="entry name" value="alpha-helical ferredoxin"/>
    <property type="match status" value="1"/>
</dbReference>
<evidence type="ECO:0000256" key="10">
    <source>
        <dbReference type="ARBA" id="ARBA00023136"/>
    </source>
</evidence>